<evidence type="ECO:0000256" key="8">
    <source>
        <dbReference type="ARBA" id="ARBA00023049"/>
    </source>
</evidence>
<evidence type="ECO:0000256" key="6">
    <source>
        <dbReference type="ARBA" id="ARBA00022833"/>
    </source>
</evidence>
<keyword evidence="3 12" id="KW-0645">Protease</keyword>
<name>A0A3B0SUE2_9ZZZZ</name>
<feature type="transmembrane region" description="Helical" evidence="10">
    <location>
        <begin position="355"/>
        <end position="373"/>
    </location>
</feature>
<reference evidence="12" key="1">
    <citation type="submission" date="2018-06" db="EMBL/GenBank/DDBJ databases">
        <authorList>
            <person name="Zhirakovskaya E."/>
        </authorList>
    </citation>
    <scope>NUCLEOTIDE SEQUENCE</scope>
</reference>
<dbReference type="Gene3D" id="2.30.42.10">
    <property type="match status" value="1"/>
</dbReference>
<dbReference type="Pfam" id="PF02163">
    <property type="entry name" value="Peptidase_M50"/>
    <property type="match status" value="1"/>
</dbReference>
<gene>
    <name evidence="12" type="ORF">MNBD_ALPHA09-2216</name>
</gene>
<comment type="subcellular location">
    <subcellularLocation>
        <location evidence="2">Membrane</location>
        <topology evidence="2">Multi-pass membrane protein</topology>
    </subcellularLocation>
</comment>
<dbReference type="SUPFAM" id="SSF50156">
    <property type="entry name" value="PDZ domain-like"/>
    <property type="match status" value="1"/>
</dbReference>
<dbReference type="GO" id="GO:0016020">
    <property type="term" value="C:membrane"/>
    <property type="evidence" value="ECO:0007669"/>
    <property type="project" value="UniProtKB-SubCell"/>
</dbReference>
<evidence type="ECO:0000256" key="4">
    <source>
        <dbReference type="ARBA" id="ARBA00022692"/>
    </source>
</evidence>
<protein>
    <submittedName>
        <fullName evidence="12">Intramembrane protease RasP/YluC, implicated in cell division based on FtsL cleavage</fullName>
    </submittedName>
</protein>
<comment type="cofactor">
    <cofactor evidence="1">
        <name>Zn(2+)</name>
        <dbReference type="ChEBI" id="CHEBI:29105"/>
    </cofactor>
</comment>
<keyword evidence="12" id="KW-0132">Cell division</keyword>
<keyword evidence="8" id="KW-0482">Metalloprotease</keyword>
<organism evidence="12">
    <name type="scientific">hydrothermal vent metagenome</name>
    <dbReference type="NCBI Taxonomy" id="652676"/>
    <lineage>
        <taxon>unclassified sequences</taxon>
        <taxon>metagenomes</taxon>
        <taxon>ecological metagenomes</taxon>
    </lineage>
</organism>
<keyword evidence="5" id="KW-0378">Hydrolase</keyword>
<accession>A0A3B0SUE2</accession>
<dbReference type="CDD" id="cd06163">
    <property type="entry name" value="S2P-M50_PDZ_RseP-like"/>
    <property type="match status" value="1"/>
</dbReference>
<evidence type="ECO:0000256" key="3">
    <source>
        <dbReference type="ARBA" id="ARBA00022670"/>
    </source>
</evidence>
<dbReference type="NCBIfam" id="TIGR00054">
    <property type="entry name" value="RIP metalloprotease RseP"/>
    <property type="match status" value="1"/>
</dbReference>
<evidence type="ECO:0000256" key="7">
    <source>
        <dbReference type="ARBA" id="ARBA00022989"/>
    </source>
</evidence>
<dbReference type="EMBL" id="UOEM01000001">
    <property type="protein sequence ID" value="VAW09981.1"/>
    <property type="molecule type" value="Genomic_DNA"/>
</dbReference>
<keyword evidence="4 10" id="KW-0812">Transmembrane</keyword>
<dbReference type="InterPro" id="IPR036034">
    <property type="entry name" value="PDZ_sf"/>
</dbReference>
<dbReference type="GO" id="GO:0006508">
    <property type="term" value="P:proteolysis"/>
    <property type="evidence" value="ECO:0007669"/>
    <property type="project" value="UniProtKB-KW"/>
</dbReference>
<feature type="domain" description="PDZ" evidence="11">
    <location>
        <begin position="137"/>
        <end position="207"/>
    </location>
</feature>
<dbReference type="GO" id="GO:0051301">
    <property type="term" value="P:cell division"/>
    <property type="evidence" value="ECO:0007669"/>
    <property type="project" value="UniProtKB-KW"/>
</dbReference>
<dbReference type="Pfam" id="PF17820">
    <property type="entry name" value="PDZ_6"/>
    <property type="match status" value="1"/>
</dbReference>
<evidence type="ECO:0000256" key="2">
    <source>
        <dbReference type="ARBA" id="ARBA00004141"/>
    </source>
</evidence>
<keyword evidence="9 10" id="KW-0472">Membrane</keyword>
<dbReference type="PANTHER" id="PTHR42837">
    <property type="entry name" value="REGULATOR OF SIGMA-E PROTEASE RSEP"/>
    <property type="match status" value="1"/>
</dbReference>
<keyword evidence="7 10" id="KW-1133">Transmembrane helix</keyword>
<evidence type="ECO:0000256" key="9">
    <source>
        <dbReference type="ARBA" id="ARBA00023136"/>
    </source>
</evidence>
<keyword evidence="12" id="KW-0131">Cell cycle</keyword>
<dbReference type="AlphaFoldDB" id="A0A3B0SUE2"/>
<evidence type="ECO:0000259" key="11">
    <source>
        <dbReference type="SMART" id="SM00228"/>
    </source>
</evidence>
<evidence type="ECO:0000313" key="12">
    <source>
        <dbReference type="EMBL" id="VAW09981.1"/>
    </source>
</evidence>
<evidence type="ECO:0000256" key="10">
    <source>
        <dbReference type="SAM" id="Phobius"/>
    </source>
</evidence>
<dbReference type="SMART" id="SM00228">
    <property type="entry name" value="PDZ"/>
    <property type="match status" value="1"/>
</dbReference>
<feature type="transmembrane region" description="Helical" evidence="10">
    <location>
        <begin position="119"/>
        <end position="141"/>
    </location>
</feature>
<dbReference type="InterPro" id="IPR008915">
    <property type="entry name" value="Peptidase_M50"/>
</dbReference>
<keyword evidence="6" id="KW-0862">Zinc</keyword>
<feature type="transmembrane region" description="Helical" evidence="10">
    <location>
        <begin position="12"/>
        <end position="30"/>
    </location>
</feature>
<dbReference type="InterPro" id="IPR001478">
    <property type="entry name" value="PDZ"/>
</dbReference>
<dbReference type="GO" id="GO:0004222">
    <property type="term" value="F:metalloendopeptidase activity"/>
    <property type="evidence" value="ECO:0007669"/>
    <property type="project" value="InterPro"/>
</dbReference>
<evidence type="ECO:0000256" key="5">
    <source>
        <dbReference type="ARBA" id="ARBA00022801"/>
    </source>
</evidence>
<dbReference type="InterPro" id="IPR004387">
    <property type="entry name" value="Pept_M50_Zn"/>
</dbReference>
<dbReference type="PANTHER" id="PTHR42837:SF2">
    <property type="entry name" value="MEMBRANE METALLOPROTEASE ARASP2, CHLOROPLASTIC-RELATED"/>
    <property type="match status" value="1"/>
</dbReference>
<dbReference type="InterPro" id="IPR041489">
    <property type="entry name" value="PDZ_6"/>
</dbReference>
<proteinExistence type="predicted"/>
<evidence type="ECO:0000256" key="1">
    <source>
        <dbReference type="ARBA" id="ARBA00001947"/>
    </source>
</evidence>
<feature type="transmembrane region" description="Helical" evidence="10">
    <location>
        <begin position="303"/>
        <end position="325"/>
    </location>
</feature>
<sequence length="382" mass="40805">MDFGGLSDLFSMIYGYILPFLFVLTIVVFFHELGHFLVARWCGVAVDSFSVGFGREMFGYTDRLGTRWKLCWIPLGGYVKFHGDENAASMRAEAPDGATELTEADRKGNFHEKPLASRAAIVAAGPIANFILAIIIFAVMFTTVGRPTLSPIVDEVAAGSAAAEAGFVAGDVVVSIDETAINSFTDLQRIVSRSADRTLSVVVERDGGQVMLSATPRLQEITSAFGNKMRVGVLGIRRTASPDAVKIVKTDPVTSIGLGASETWNVVTTTLSYLGRVITGSESADQLGGPIRIAQISGQAATMGLLTLINLTAVLSVSIGLINLFPIPMLDGGHLVYYGIEALRGKPLSAASQDIGFRIGMGLVLMLMLFATWNDLVHLQVL</sequence>